<dbReference type="SMART" id="SM00439">
    <property type="entry name" value="BAH"/>
    <property type="match status" value="1"/>
</dbReference>
<evidence type="ECO:0000259" key="6">
    <source>
        <dbReference type="PROSITE" id="PS51038"/>
    </source>
</evidence>
<dbReference type="PROSITE" id="PS01359">
    <property type="entry name" value="ZF_PHD_1"/>
    <property type="match status" value="1"/>
</dbReference>
<dbReference type="RefSeq" id="XP_003078459.1">
    <property type="nucleotide sequence ID" value="XM_003078411.1"/>
</dbReference>
<evidence type="ECO:0000256" key="1">
    <source>
        <dbReference type="ARBA" id="ARBA00022723"/>
    </source>
</evidence>
<dbReference type="SMART" id="SM00249">
    <property type="entry name" value="PHD"/>
    <property type="match status" value="1"/>
</dbReference>
<dbReference type="InterPro" id="IPR013083">
    <property type="entry name" value="Znf_RING/FYVE/PHD"/>
</dbReference>
<dbReference type="CDD" id="cd04714">
    <property type="entry name" value="BAH_BAHCC1"/>
    <property type="match status" value="1"/>
</dbReference>
<reference evidence="8" key="3">
    <citation type="submission" date="2017-04" db="EMBL/GenBank/DDBJ databases">
        <title>Population genomics of picophytoplankton unveils novel chromosome hypervariability.</title>
        <authorList>
            <consortium name="DOE Joint Genome Institute"/>
            <person name="Blanc-Mathieu R."/>
            <person name="Krasovec M."/>
            <person name="Hebrard M."/>
            <person name="Yau S."/>
            <person name="Desgranges E."/>
            <person name="Martin J."/>
            <person name="Schackwitz W."/>
            <person name="Kuo A."/>
            <person name="Salin G."/>
            <person name="Donnadieu C."/>
            <person name="Desdevises Y."/>
            <person name="Sanchez-Ferandin S."/>
            <person name="Moreau H."/>
            <person name="Rivals E."/>
            <person name="Grigoriev I.V."/>
            <person name="Grimsley N."/>
            <person name="Eyre-Walker A."/>
            <person name="Piganeau G."/>
        </authorList>
    </citation>
    <scope>NUCLEOTIDE SEQUENCE [LARGE SCALE GENOMIC DNA]</scope>
    <source>
        <strain evidence="8">RCC 1115</strain>
    </source>
</reference>
<gene>
    <name evidence="8" type="ORF">BE221DRAFT_194299</name>
    <name evidence="7" type="ORF">OT_ostta03g05530</name>
</gene>
<protein>
    <submittedName>
        <fullName evidence="7">Zinc finger, PHD-finger</fullName>
    </submittedName>
</protein>
<dbReference type="GO" id="GO:0003682">
    <property type="term" value="F:chromatin binding"/>
    <property type="evidence" value="ECO:0007669"/>
    <property type="project" value="InterPro"/>
</dbReference>
<dbReference type="EMBL" id="CAID01000003">
    <property type="protein sequence ID" value="CAL53200.1"/>
    <property type="molecule type" value="Genomic_DNA"/>
</dbReference>
<dbReference type="Pfam" id="PF01426">
    <property type="entry name" value="BAH"/>
    <property type="match status" value="1"/>
</dbReference>
<dbReference type="Gene3D" id="2.30.30.490">
    <property type="match status" value="1"/>
</dbReference>
<dbReference type="Proteomes" id="UP000009170">
    <property type="component" value="Unassembled WGS sequence"/>
</dbReference>
<dbReference type="Pfam" id="PF00628">
    <property type="entry name" value="PHD"/>
    <property type="match status" value="1"/>
</dbReference>
<evidence type="ECO:0000259" key="5">
    <source>
        <dbReference type="PROSITE" id="PS50016"/>
    </source>
</evidence>
<dbReference type="Proteomes" id="UP000195557">
    <property type="component" value="Unassembled WGS sequence"/>
</dbReference>
<dbReference type="PROSITE" id="PS51038">
    <property type="entry name" value="BAH"/>
    <property type="match status" value="1"/>
</dbReference>
<accession>A0A1Y5I3N9</accession>
<dbReference type="AlphaFoldDB" id="Q01BV8"/>
<keyword evidence="3" id="KW-0862">Zinc</keyword>
<dbReference type="OrthoDB" id="494865at2759"/>
<dbReference type="KEGG" id="ota:OT_ostta03g05530"/>
<dbReference type="InterPro" id="IPR019786">
    <property type="entry name" value="Zinc_finger_PHD-type_CS"/>
</dbReference>
<dbReference type="STRING" id="70448.Q01BV8"/>
<sequence length="194" mass="21938">MGGPKVSVDVPDGEIARVVIGDDVFEVNDAVLVKAPGVRERYVGRIVSVTVDKGAVKARICWYYRPQEAAGGRKRFHGVKELFASDHFDWVSVNTLDAKCEVHALKDYVKLDAVTEYDFYSRFMYKSSEGKFKPEKVPVFCACAEPYNPDRFMVHCEKCHDWFHPQCVGETHASVSKVKEWTCSMCRAGKSPMM</sequence>
<evidence type="ECO:0000256" key="3">
    <source>
        <dbReference type="ARBA" id="ARBA00022833"/>
    </source>
</evidence>
<feature type="domain" description="BAH" evidence="6">
    <location>
        <begin position="23"/>
        <end position="136"/>
    </location>
</feature>
<dbReference type="OMA" id="NMENCDS"/>
<evidence type="ECO:0000256" key="2">
    <source>
        <dbReference type="ARBA" id="ARBA00022771"/>
    </source>
</evidence>
<reference evidence="7" key="2">
    <citation type="journal article" date="2014" name="BMC Genomics">
        <title>An improved genome of the model marine alga Ostreococcus tauri unfolds by assessing Illumina de novo assemblies.</title>
        <authorList>
            <person name="Blanc-Mathieu R."/>
            <person name="Verhelst B."/>
            <person name="Derelle E."/>
            <person name="Rombauts S."/>
            <person name="Bouget F.Y."/>
            <person name="Carre I."/>
            <person name="Chateau A."/>
            <person name="Eyre-Walker A."/>
            <person name="Grimsley N."/>
            <person name="Moreau H."/>
            <person name="Piegu B."/>
            <person name="Rivals E."/>
            <person name="Schackwitz W."/>
            <person name="Van de Peer Y."/>
            <person name="Piganeau G."/>
        </authorList>
    </citation>
    <scope>NUCLEOTIDE SEQUENCE</scope>
    <source>
        <strain evidence="7">RCC4221</strain>
    </source>
</reference>
<dbReference type="InterPro" id="IPR001025">
    <property type="entry name" value="BAH_dom"/>
</dbReference>
<organism evidence="7 9">
    <name type="scientific">Ostreococcus tauri</name>
    <name type="common">Marine green alga</name>
    <dbReference type="NCBI Taxonomy" id="70448"/>
    <lineage>
        <taxon>Eukaryota</taxon>
        <taxon>Viridiplantae</taxon>
        <taxon>Chlorophyta</taxon>
        <taxon>Mamiellophyceae</taxon>
        <taxon>Mamiellales</taxon>
        <taxon>Bathycoccaceae</taxon>
        <taxon>Ostreococcus</taxon>
    </lineage>
</organism>
<dbReference type="InterPro" id="IPR019787">
    <property type="entry name" value="Znf_PHD-finger"/>
</dbReference>
<proteinExistence type="predicted"/>
<dbReference type="InterPro" id="IPR043151">
    <property type="entry name" value="BAH_sf"/>
</dbReference>
<dbReference type="InParanoid" id="Q01BV8"/>
<evidence type="ECO:0000313" key="9">
    <source>
        <dbReference type="Proteomes" id="UP000009170"/>
    </source>
</evidence>
<reference evidence="7 9" key="1">
    <citation type="journal article" date="2006" name="Proc. Natl. Acad. Sci. U.S.A.">
        <title>Genome analysis of the smallest free-living eukaryote Ostreococcus tauri unveils many unique features.</title>
        <authorList>
            <person name="Derelle E."/>
            <person name="Ferraz C."/>
            <person name="Rombauts S."/>
            <person name="Rouze P."/>
            <person name="Worden A.Z."/>
            <person name="Robbens S."/>
            <person name="Partensky F."/>
            <person name="Degroeve S."/>
            <person name="Echeynie S."/>
            <person name="Cooke R."/>
            <person name="Saeys Y."/>
            <person name="Wuyts J."/>
            <person name="Jabbari K."/>
            <person name="Bowler C."/>
            <person name="Panaud O."/>
            <person name="Piegu B."/>
            <person name="Ball S.G."/>
            <person name="Ral J.-P."/>
            <person name="Bouget F.-Y."/>
            <person name="Piganeau G."/>
            <person name="De Baets B."/>
            <person name="Picard A."/>
            <person name="Delseny M."/>
            <person name="Demaille J."/>
            <person name="Van de Peer Y."/>
            <person name="Moreau H."/>
        </authorList>
    </citation>
    <scope>NUCLEOTIDE SEQUENCE [LARGE SCALE GENOMIC DNA]</scope>
    <source>
        <strain evidence="7 9">OTTH0595</strain>
    </source>
</reference>
<accession>A0A454XP44</accession>
<evidence type="ECO:0000313" key="8">
    <source>
        <dbReference type="EMBL" id="OUS44129.1"/>
    </source>
</evidence>
<evidence type="ECO:0000256" key="4">
    <source>
        <dbReference type="PROSITE-ProRule" id="PRU00146"/>
    </source>
</evidence>
<dbReference type="GeneID" id="9833776"/>
<dbReference type="EMBL" id="KZ155826">
    <property type="protein sequence ID" value="OUS44129.1"/>
    <property type="molecule type" value="Genomic_DNA"/>
</dbReference>
<name>Q01BV8_OSTTA</name>
<dbReference type="PANTHER" id="PTHR46364">
    <property type="entry name" value="OS08G0421900 PROTEIN"/>
    <property type="match status" value="1"/>
</dbReference>
<keyword evidence="2 4" id="KW-0863">Zinc-finger</keyword>
<dbReference type="InterPro" id="IPR001965">
    <property type="entry name" value="Znf_PHD"/>
</dbReference>
<feature type="domain" description="PHD-type" evidence="5">
    <location>
        <begin position="138"/>
        <end position="189"/>
    </location>
</feature>
<dbReference type="SUPFAM" id="SSF57903">
    <property type="entry name" value="FYVE/PHD zinc finger"/>
    <property type="match status" value="1"/>
</dbReference>
<dbReference type="PROSITE" id="PS50016">
    <property type="entry name" value="ZF_PHD_2"/>
    <property type="match status" value="1"/>
</dbReference>
<dbReference type="GO" id="GO:0008270">
    <property type="term" value="F:zinc ion binding"/>
    <property type="evidence" value="ECO:0007669"/>
    <property type="project" value="UniProtKB-KW"/>
</dbReference>
<evidence type="ECO:0000313" key="7">
    <source>
        <dbReference type="EMBL" id="CAL53200.1"/>
    </source>
</evidence>
<dbReference type="InterPro" id="IPR011011">
    <property type="entry name" value="Znf_FYVE_PHD"/>
</dbReference>
<accession>Q01BV8</accession>
<dbReference type="FunCoup" id="Q01BV8">
    <property type="interactions" value="621"/>
</dbReference>
<keyword evidence="9" id="KW-1185">Reference proteome</keyword>
<dbReference type="Gene3D" id="3.30.40.10">
    <property type="entry name" value="Zinc/RING finger domain, C3HC4 (zinc finger)"/>
    <property type="match status" value="1"/>
</dbReference>
<keyword evidence="1" id="KW-0479">Metal-binding</keyword>